<feature type="domain" description="EF-hand" evidence="2">
    <location>
        <begin position="71"/>
        <end position="101"/>
    </location>
</feature>
<dbReference type="InterPro" id="IPR018247">
    <property type="entry name" value="EF_Hand_1_Ca_BS"/>
</dbReference>
<feature type="region of interest" description="Disordered" evidence="1">
    <location>
        <begin position="1"/>
        <end position="44"/>
    </location>
</feature>
<dbReference type="SUPFAM" id="SSF47473">
    <property type="entry name" value="EF-hand"/>
    <property type="match status" value="1"/>
</dbReference>
<evidence type="ECO:0000313" key="3">
    <source>
        <dbReference type="EMBL" id="MBD7987849.1"/>
    </source>
</evidence>
<evidence type="ECO:0000259" key="2">
    <source>
        <dbReference type="PROSITE" id="PS50222"/>
    </source>
</evidence>
<accession>A0ABR8UII7</accession>
<feature type="compositionally biased region" description="Low complexity" evidence="1">
    <location>
        <begin position="1"/>
        <end position="16"/>
    </location>
</feature>
<gene>
    <name evidence="3" type="ORF">H9645_07385</name>
</gene>
<sequence length="101" mass="10511">MEAQAAAEAARAAANAPPAPPPRTPPAVTYPSEPQVTITNSAPDSVVGEYRIDMAAMDSNGDGRISRAEARANTTLTAEFRAVDNNGDGVLDAGELKGWMR</sequence>
<evidence type="ECO:0000256" key="1">
    <source>
        <dbReference type="SAM" id="MobiDB-lite"/>
    </source>
</evidence>
<dbReference type="Pfam" id="PF13202">
    <property type="entry name" value="EF-hand_5"/>
    <property type="match status" value="2"/>
</dbReference>
<evidence type="ECO:0000313" key="4">
    <source>
        <dbReference type="Proteomes" id="UP000647183"/>
    </source>
</evidence>
<name>A0ABR8UII7_9GAMM</name>
<feature type="compositionally biased region" description="Polar residues" evidence="1">
    <location>
        <begin position="32"/>
        <end position="43"/>
    </location>
</feature>
<dbReference type="PROSITE" id="PS00018">
    <property type="entry name" value="EF_HAND_1"/>
    <property type="match status" value="1"/>
</dbReference>
<dbReference type="InterPro" id="IPR011992">
    <property type="entry name" value="EF-hand-dom_pair"/>
</dbReference>
<comment type="caution">
    <text evidence="3">The sequence shown here is derived from an EMBL/GenBank/DDBJ whole genome shotgun (WGS) entry which is preliminary data.</text>
</comment>
<reference evidence="3 4" key="1">
    <citation type="submission" date="2020-08" db="EMBL/GenBank/DDBJ databases">
        <title>A Genomic Blueprint of the Chicken Gut Microbiome.</title>
        <authorList>
            <person name="Gilroy R."/>
            <person name="Ravi A."/>
            <person name="Getino M."/>
            <person name="Pursley I."/>
            <person name="Horton D.L."/>
            <person name="Alikhan N.-F."/>
            <person name="Baker D."/>
            <person name="Gharbi K."/>
            <person name="Hall N."/>
            <person name="Watson M."/>
            <person name="Adriaenssens E.M."/>
            <person name="Foster-Nyarko E."/>
            <person name="Jarju S."/>
            <person name="Secka A."/>
            <person name="Antonio M."/>
            <person name="Oren A."/>
            <person name="Chaudhuri R."/>
            <person name="La Ragione R.M."/>
            <person name="Hildebrand F."/>
            <person name="Pallen M.J."/>
        </authorList>
    </citation>
    <scope>NUCLEOTIDE SEQUENCE [LARGE SCALE GENOMIC DNA]</scope>
    <source>
        <strain evidence="3 4">Sa2BVA3</strain>
    </source>
</reference>
<protein>
    <recommendedName>
        <fullName evidence="2">EF-hand domain-containing protein</fullName>
    </recommendedName>
</protein>
<dbReference type="PROSITE" id="PS50222">
    <property type="entry name" value="EF_HAND_2"/>
    <property type="match status" value="1"/>
</dbReference>
<dbReference type="Gene3D" id="1.10.238.10">
    <property type="entry name" value="EF-hand"/>
    <property type="match status" value="1"/>
</dbReference>
<dbReference type="EMBL" id="JACSQJ010000003">
    <property type="protein sequence ID" value="MBD7987849.1"/>
    <property type="molecule type" value="Genomic_DNA"/>
</dbReference>
<keyword evidence="4" id="KW-1185">Reference proteome</keyword>
<proteinExistence type="predicted"/>
<dbReference type="Proteomes" id="UP000647183">
    <property type="component" value="Unassembled WGS sequence"/>
</dbReference>
<organism evidence="3 4">
    <name type="scientific">Luteimonas colneyensis</name>
    <dbReference type="NCBI Taxonomy" id="2762230"/>
    <lineage>
        <taxon>Bacteria</taxon>
        <taxon>Pseudomonadati</taxon>
        <taxon>Pseudomonadota</taxon>
        <taxon>Gammaproteobacteria</taxon>
        <taxon>Lysobacterales</taxon>
        <taxon>Lysobacteraceae</taxon>
        <taxon>Luteimonas</taxon>
    </lineage>
</organism>
<dbReference type="InterPro" id="IPR002048">
    <property type="entry name" value="EF_hand_dom"/>
</dbReference>